<evidence type="ECO:0000259" key="2">
    <source>
        <dbReference type="PROSITE" id="PS51064"/>
    </source>
</evidence>
<gene>
    <name evidence="3" type="ORF">Baya_7942</name>
</gene>
<organism evidence="3 4">
    <name type="scientific">Bagarius yarrelli</name>
    <name type="common">Goonch</name>
    <name type="synonym">Bagrus yarrelli</name>
    <dbReference type="NCBI Taxonomy" id="175774"/>
    <lineage>
        <taxon>Eukaryota</taxon>
        <taxon>Metazoa</taxon>
        <taxon>Chordata</taxon>
        <taxon>Craniata</taxon>
        <taxon>Vertebrata</taxon>
        <taxon>Euteleostomi</taxon>
        <taxon>Actinopterygii</taxon>
        <taxon>Neopterygii</taxon>
        <taxon>Teleostei</taxon>
        <taxon>Ostariophysi</taxon>
        <taxon>Siluriformes</taxon>
        <taxon>Sisoridae</taxon>
        <taxon>Sisorinae</taxon>
        <taxon>Bagarius</taxon>
    </lineage>
</organism>
<dbReference type="EMBL" id="VCAZ01000041">
    <property type="protein sequence ID" value="TSM12541.1"/>
    <property type="molecule type" value="Genomic_DNA"/>
</dbReference>
<dbReference type="SUPFAM" id="SSF50729">
    <property type="entry name" value="PH domain-like"/>
    <property type="match status" value="1"/>
</dbReference>
<dbReference type="GO" id="GO:0007265">
    <property type="term" value="P:Ras protein signal transduction"/>
    <property type="evidence" value="ECO:0007669"/>
    <property type="project" value="TreeGrafter"/>
</dbReference>
<dbReference type="Pfam" id="PF02174">
    <property type="entry name" value="IRS"/>
    <property type="match status" value="1"/>
</dbReference>
<evidence type="ECO:0000313" key="3">
    <source>
        <dbReference type="EMBL" id="TSM12541.1"/>
    </source>
</evidence>
<dbReference type="PROSITE" id="PS51064">
    <property type="entry name" value="IRS_PTB"/>
    <property type="match status" value="1"/>
</dbReference>
<name>A0A556U2R6_BAGYA</name>
<dbReference type="OrthoDB" id="6020914at2759"/>
<dbReference type="GO" id="GO:0043410">
    <property type="term" value="P:positive regulation of MAPK cascade"/>
    <property type="evidence" value="ECO:0007669"/>
    <property type="project" value="TreeGrafter"/>
</dbReference>
<dbReference type="InterPro" id="IPR050996">
    <property type="entry name" value="Docking_Protein_DOK"/>
</dbReference>
<dbReference type="SMART" id="SM01244">
    <property type="entry name" value="IRS"/>
    <property type="match status" value="1"/>
</dbReference>
<dbReference type="InterPro" id="IPR011993">
    <property type="entry name" value="PH-like_dom_sf"/>
</dbReference>
<evidence type="ECO:0000256" key="1">
    <source>
        <dbReference type="SAM" id="MobiDB-lite"/>
    </source>
</evidence>
<dbReference type="GO" id="GO:0005737">
    <property type="term" value="C:cytoplasm"/>
    <property type="evidence" value="ECO:0007669"/>
    <property type="project" value="TreeGrafter"/>
</dbReference>
<dbReference type="PANTHER" id="PTHR21258:SF62">
    <property type="entry name" value="INSULIN RECEPTOR SUBSTRATE 1"/>
    <property type="match status" value="1"/>
</dbReference>
<proteinExistence type="predicted"/>
<dbReference type="Gene3D" id="2.30.29.30">
    <property type="entry name" value="Pleckstrin-homology domain (PH domain)/Phosphotyrosine-binding domain (PTB)"/>
    <property type="match status" value="1"/>
</dbReference>
<reference evidence="3 4" key="1">
    <citation type="journal article" date="2019" name="Genome Biol. Evol.">
        <title>Whole-Genome Sequencing of the Giant Devil Catfish, Bagarius yarrelli.</title>
        <authorList>
            <person name="Jiang W."/>
            <person name="Lv Y."/>
            <person name="Cheng L."/>
            <person name="Yang K."/>
            <person name="Chao B."/>
            <person name="Wang X."/>
            <person name="Li Y."/>
            <person name="Pan X."/>
            <person name="You X."/>
            <person name="Zhang Y."/>
            <person name="Yang J."/>
            <person name="Li J."/>
            <person name="Zhang X."/>
            <person name="Liu S."/>
            <person name="Sun C."/>
            <person name="Yang J."/>
            <person name="Shi Q."/>
        </authorList>
    </citation>
    <scope>NUCLEOTIDE SEQUENCE [LARGE SCALE GENOMIC DNA]</scope>
    <source>
        <strain evidence="3">JWS20170419001</strain>
        <tissue evidence="3">Muscle</tissue>
    </source>
</reference>
<accession>A0A556U2R6</accession>
<dbReference type="PANTHER" id="PTHR21258">
    <property type="entry name" value="DOCKING PROTEIN RELATED"/>
    <property type="match status" value="1"/>
</dbReference>
<feature type="compositionally biased region" description="Basic and acidic residues" evidence="1">
    <location>
        <begin position="165"/>
        <end position="178"/>
    </location>
</feature>
<feature type="region of interest" description="Disordered" evidence="1">
    <location>
        <begin position="165"/>
        <end position="198"/>
    </location>
</feature>
<comment type="caution">
    <text evidence="3">The sequence shown here is derived from an EMBL/GenBank/DDBJ whole genome shotgun (WGS) entry which is preliminary data.</text>
</comment>
<dbReference type="SMART" id="SM00310">
    <property type="entry name" value="PTBI"/>
    <property type="match status" value="1"/>
</dbReference>
<dbReference type="Proteomes" id="UP000319801">
    <property type="component" value="Unassembled WGS sequence"/>
</dbReference>
<protein>
    <submittedName>
        <fullName evidence="3">Docking protein 3</fullName>
    </submittedName>
</protein>
<feature type="domain" description="IRS-type PTB" evidence="2">
    <location>
        <begin position="67"/>
        <end position="171"/>
    </location>
</feature>
<keyword evidence="4" id="KW-1185">Reference proteome</keyword>
<sequence length="381" mass="43825">MMEGDIRKKGMLYHQQQRFGKKWKKVWAEAVAESTHSLSCLELFEFSKSSMKESKKRAEGKVIVMQDLMDFLVITVATEAALRCKLYGEYILTPQSDSLILKDCKTKKVLLTWPYRFVRKFGQHMLIFNFEAGRRCESGEGYFEFVTNQSKDLFTVIEEALKNYPKVERSGTRPKEQHTQQSYTPPAQAKHSKKNLTSSLSLNTTNLSDISKKENINSTLSNVQDPVYAMINRPKVHLKSTKSSKNQQLGPDIECENIFGVLGLKEEADQMNPLKSAICTKCEDDEVYSEDKTCIVDEEKQLDQSMKQLSIRCTPNVNGAESVYSQVPDYYHNYGDNEESVDFVKDIFYPPCPNDTHSSNFEDFQDERFVTYDNLCRLKNV</sequence>
<dbReference type="AlphaFoldDB" id="A0A556U2R6"/>
<dbReference type="InterPro" id="IPR002404">
    <property type="entry name" value="IRS_PTB"/>
</dbReference>
<evidence type="ECO:0000313" key="4">
    <source>
        <dbReference type="Proteomes" id="UP000319801"/>
    </source>
</evidence>
<dbReference type="GO" id="GO:0007169">
    <property type="term" value="P:cell surface receptor protein tyrosine kinase signaling pathway"/>
    <property type="evidence" value="ECO:0007669"/>
    <property type="project" value="TreeGrafter"/>
</dbReference>